<feature type="binding site" evidence="6">
    <location>
        <position position="150"/>
    </location>
    <ligand>
        <name>Fe cation</name>
        <dbReference type="ChEBI" id="CHEBI:24875"/>
    </ligand>
</feature>
<comment type="catalytic activity">
    <reaction evidence="6">
        <text>N-terminal N-formyl-L-methionyl-[peptide] + H2O = N-terminal L-methionyl-[peptide] + formate</text>
        <dbReference type="Rhea" id="RHEA:24420"/>
        <dbReference type="Rhea" id="RHEA-COMP:10639"/>
        <dbReference type="Rhea" id="RHEA-COMP:10640"/>
        <dbReference type="ChEBI" id="CHEBI:15377"/>
        <dbReference type="ChEBI" id="CHEBI:15740"/>
        <dbReference type="ChEBI" id="CHEBI:49298"/>
        <dbReference type="ChEBI" id="CHEBI:64731"/>
        <dbReference type="EC" id="3.5.1.88"/>
    </reaction>
</comment>
<evidence type="ECO:0000313" key="8">
    <source>
        <dbReference type="EMBL" id="BCJ30558.1"/>
    </source>
</evidence>
<dbReference type="PANTHER" id="PTHR10458:SF2">
    <property type="entry name" value="PEPTIDE DEFORMYLASE, MITOCHONDRIAL"/>
    <property type="match status" value="1"/>
</dbReference>
<comment type="cofactor">
    <cofactor evidence="6">
        <name>Fe(2+)</name>
        <dbReference type="ChEBI" id="CHEBI:29033"/>
    </cofactor>
    <text evidence="6">Binds 1 Fe(2+) ion.</text>
</comment>
<proteinExistence type="inferred from homology"/>
<feature type="binding site" evidence="6">
    <location>
        <position position="196"/>
    </location>
    <ligand>
        <name>Fe cation</name>
        <dbReference type="ChEBI" id="CHEBI:24875"/>
    </ligand>
</feature>
<evidence type="ECO:0000256" key="3">
    <source>
        <dbReference type="ARBA" id="ARBA00022801"/>
    </source>
</evidence>
<dbReference type="GO" id="GO:0006412">
    <property type="term" value="P:translation"/>
    <property type="evidence" value="ECO:0007669"/>
    <property type="project" value="UniProtKB-UniRule"/>
</dbReference>
<evidence type="ECO:0000256" key="6">
    <source>
        <dbReference type="HAMAP-Rule" id="MF_00163"/>
    </source>
</evidence>
<feature type="compositionally biased region" description="Pro residues" evidence="7">
    <location>
        <begin position="13"/>
        <end position="25"/>
    </location>
</feature>
<dbReference type="NCBIfam" id="NF001159">
    <property type="entry name" value="PRK00150.1-3"/>
    <property type="match status" value="1"/>
</dbReference>
<organism evidence="8 9">
    <name type="scientific">Actinocatenispora sera</name>
    <dbReference type="NCBI Taxonomy" id="390989"/>
    <lineage>
        <taxon>Bacteria</taxon>
        <taxon>Bacillati</taxon>
        <taxon>Actinomycetota</taxon>
        <taxon>Actinomycetes</taxon>
        <taxon>Micromonosporales</taxon>
        <taxon>Micromonosporaceae</taxon>
        <taxon>Actinocatenispora</taxon>
    </lineage>
</organism>
<dbReference type="EC" id="3.5.1.88" evidence="6"/>
<dbReference type="KEGG" id="aser:Asera_46660"/>
<comment type="similarity">
    <text evidence="1 6">Belongs to the polypeptide deformylase family.</text>
</comment>
<evidence type="ECO:0000256" key="4">
    <source>
        <dbReference type="ARBA" id="ARBA00022917"/>
    </source>
</evidence>
<dbReference type="Proteomes" id="UP000680750">
    <property type="component" value="Chromosome"/>
</dbReference>
<name>A0A810L8Z6_9ACTN</name>
<comment type="function">
    <text evidence="6">Removes the formyl group from the N-terminal Met of newly synthesized proteins. Requires at least a dipeptide for an efficient rate of reaction. N-terminal L-methionine is a prerequisite for activity but the enzyme has broad specificity at other positions.</text>
</comment>
<feature type="region of interest" description="Disordered" evidence="7">
    <location>
        <begin position="1"/>
        <end position="38"/>
    </location>
</feature>
<evidence type="ECO:0000256" key="5">
    <source>
        <dbReference type="ARBA" id="ARBA00023004"/>
    </source>
</evidence>
<keyword evidence="2 6" id="KW-0479">Metal-binding</keyword>
<gene>
    <name evidence="6" type="primary">def</name>
    <name evidence="8" type="ORF">Asera_46660</name>
</gene>
<dbReference type="InterPro" id="IPR036821">
    <property type="entry name" value="Peptide_deformylase_sf"/>
</dbReference>
<dbReference type="PRINTS" id="PR01576">
    <property type="entry name" value="PDEFORMYLASE"/>
</dbReference>
<sequence length="243" mass="25814">MGEDRVVSAPAEPSAPAPPREPAATPPARIEPAVAEPRPSSAVVTGSVQLAPADLADAQVRALRLFGDPVLRTECEPVASYDAELRALVRDLTRTLAEERGAGLAAPQIGVSARVFVFDVPGPDGRVSGHLVNPGLDFPDDDEQDGPEGCLSIPGLYFDTKRRQNVVAKGFNAYGDPVQVVGTGLMARCLQHETDHLDGVLFVDRLDAATRREAMRAIRDADWSGEAAPTVKVSPHHIHGRLG</sequence>
<dbReference type="InterPro" id="IPR023635">
    <property type="entry name" value="Peptide_deformylase"/>
</dbReference>
<protein>
    <recommendedName>
        <fullName evidence="6">Peptide deformylase</fullName>
        <shortName evidence="6">PDF</shortName>
        <ecNumber evidence="6">3.5.1.88</ecNumber>
    </recommendedName>
    <alternativeName>
        <fullName evidence="6">Polypeptide deformylase</fullName>
    </alternativeName>
</protein>
<dbReference type="SUPFAM" id="SSF56420">
    <property type="entry name" value="Peptide deformylase"/>
    <property type="match status" value="1"/>
</dbReference>
<dbReference type="Pfam" id="PF01327">
    <property type="entry name" value="Pep_deformylase"/>
    <property type="match status" value="1"/>
</dbReference>
<evidence type="ECO:0000256" key="1">
    <source>
        <dbReference type="ARBA" id="ARBA00010759"/>
    </source>
</evidence>
<reference evidence="8" key="1">
    <citation type="submission" date="2020-08" db="EMBL/GenBank/DDBJ databases">
        <title>Whole genome shotgun sequence of Actinocatenispora sera NBRC 101916.</title>
        <authorList>
            <person name="Komaki H."/>
            <person name="Tamura T."/>
        </authorList>
    </citation>
    <scope>NUCLEOTIDE SEQUENCE</scope>
    <source>
        <strain evidence="8">NBRC 101916</strain>
    </source>
</reference>
<dbReference type="CDD" id="cd00487">
    <property type="entry name" value="Pep_deformylase"/>
    <property type="match status" value="1"/>
</dbReference>
<feature type="binding site" evidence="6">
    <location>
        <position position="192"/>
    </location>
    <ligand>
        <name>Fe cation</name>
        <dbReference type="ChEBI" id="CHEBI:24875"/>
    </ligand>
</feature>
<keyword evidence="3 6" id="KW-0378">Hydrolase</keyword>
<dbReference type="GO" id="GO:0046872">
    <property type="term" value="F:metal ion binding"/>
    <property type="evidence" value="ECO:0007669"/>
    <property type="project" value="UniProtKB-KW"/>
</dbReference>
<dbReference type="GO" id="GO:0042586">
    <property type="term" value="F:peptide deformylase activity"/>
    <property type="evidence" value="ECO:0007669"/>
    <property type="project" value="UniProtKB-UniRule"/>
</dbReference>
<dbReference type="Gene3D" id="3.90.45.10">
    <property type="entry name" value="Peptide deformylase"/>
    <property type="match status" value="1"/>
</dbReference>
<dbReference type="EMBL" id="AP023354">
    <property type="protein sequence ID" value="BCJ30558.1"/>
    <property type="molecule type" value="Genomic_DNA"/>
</dbReference>
<dbReference type="PANTHER" id="PTHR10458">
    <property type="entry name" value="PEPTIDE DEFORMYLASE"/>
    <property type="match status" value="1"/>
</dbReference>
<dbReference type="HAMAP" id="MF_00163">
    <property type="entry name" value="Pep_deformylase"/>
    <property type="match status" value="1"/>
</dbReference>
<feature type="active site" evidence="6">
    <location>
        <position position="193"/>
    </location>
</feature>
<evidence type="ECO:0000256" key="2">
    <source>
        <dbReference type="ARBA" id="ARBA00022723"/>
    </source>
</evidence>
<evidence type="ECO:0000313" key="9">
    <source>
        <dbReference type="Proteomes" id="UP000680750"/>
    </source>
</evidence>
<keyword evidence="4 6" id="KW-0648">Protein biosynthesis</keyword>
<dbReference type="AlphaFoldDB" id="A0A810L8Z6"/>
<keyword evidence="9" id="KW-1185">Reference proteome</keyword>
<evidence type="ECO:0000256" key="7">
    <source>
        <dbReference type="SAM" id="MobiDB-lite"/>
    </source>
</evidence>
<keyword evidence="5 6" id="KW-0408">Iron</keyword>
<accession>A0A810L8Z6</accession>
<dbReference type="NCBIfam" id="TIGR00079">
    <property type="entry name" value="pept_deformyl"/>
    <property type="match status" value="1"/>
</dbReference>